<dbReference type="AlphaFoldDB" id="A0A7X8SPB3"/>
<dbReference type="EMBL" id="JABAIL010000008">
    <property type="protein sequence ID" value="NLR93913.1"/>
    <property type="molecule type" value="Genomic_DNA"/>
</dbReference>
<name>A0A7X8SPB3_9BACT</name>
<keyword evidence="2" id="KW-1185">Reference proteome</keyword>
<sequence>MKSLDLSTLHFEHNSWVKELAFYKEQIKLYTDRVEELTEKNTKTGIREQLSQFMNQFKVQNEVIDTLNHKIKSQEEELVAAVEANEVKASKTSFDDQAGMYSEMAKFHSIYNELKTKFLRFCEEWM</sequence>
<organism evidence="1 2">
    <name type="scientific">Flammeovirga agarivorans</name>
    <dbReference type="NCBI Taxonomy" id="2726742"/>
    <lineage>
        <taxon>Bacteria</taxon>
        <taxon>Pseudomonadati</taxon>
        <taxon>Bacteroidota</taxon>
        <taxon>Cytophagia</taxon>
        <taxon>Cytophagales</taxon>
        <taxon>Flammeovirgaceae</taxon>
        <taxon>Flammeovirga</taxon>
    </lineage>
</organism>
<accession>A0A7X8SPB3</accession>
<reference evidence="1 2" key="1">
    <citation type="submission" date="2020-04" db="EMBL/GenBank/DDBJ databases">
        <title>Flammeovirga sp. SR4, a novel species isolated from seawater.</title>
        <authorList>
            <person name="Wang X."/>
        </authorList>
    </citation>
    <scope>NUCLEOTIDE SEQUENCE [LARGE SCALE GENOMIC DNA]</scope>
    <source>
        <strain evidence="1 2">SR4</strain>
    </source>
</reference>
<proteinExistence type="predicted"/>
<evidence type="ECO:0000313" key="1">
    <source>
        <dbReference type="EMBL" id="NLR93913.1"/>
    </source>
</evidence>
<comment type="caution">
    <text evidence="1">The sequence shown here is derived from an EMBL/GenBank/DDBJ whole genome shotgun (WGS) entry which is preliminary data.</text>
</comment>
<dbReference type="RefSeq" id="WP_168884619.1">
    <property type="nucleotide sequence ID" value="NZ_JABAIL010000008.1"/>
</dbReference>
<dbReference type="Proteomes" id="UP000585050">
    <property type="component" value="Unassembled WGS sequence"/>
</dbReference>
<protein>
    <submittedName>
        <fullName evidence="1">Uncharacterized protein</fullName>
    </submittedName>
</protein>
<gene>
    <name evidence="1" type="ORF">HGP29_22115</name>
</gene>
<evidence type="ECO:0000313" key="2">
    <source>
        <dbReference type="Proteomes" id="UP000585050"/>
    </source>
</evidence>